<dbReference type="Proteomes" id="UP000826271">
    <property type="component" value="Unassembled WGS sequence"/>
</dbReference>
<evidence type="ECO:0000256" key="4">
    <source>
        <dbReference type="ARBA" id="ARBA00023136"/>
    </source>
</evidence>
<dbReference type="GO" id="GO:0005886">
    <property type="term" value="C:plasma membrane"/>
    <property type="evidence" value="ECO:0007669"/>
    <property type="project" value="TreeGrafter"/>
</dbReference>
<evidence type="ECO:0000313" key="7">
    <source>
        <dbReference type="EMBL" id="KAG8374036.1"/>
    </source>
</evidence>
<dbReference type="GO" id="GO:0098542">
    <property type="term" value="P:defense response to other organism"/>
    <property type="evidence" value="ECO:0007669"/>
    <property type="project" value="InterPro"/>
</dbReference>
<dbReference type="PANTHER" id="PTHR31234:SF61">
    <property type="entry name" value="OS01G0574800 PROTEIN"/>
    <property type="match status" value="1"/>
</dbReference>
<evidence type="ECO:0000256" key="3">
    <source>
        <dbReference type="ARBA" id="ARBA00022989"/>
    </source>
</evidence>
<dbReference type="EMBL" id="WHWC01000011">
    <property type="protein sequence ID" value="KAG8374036.1"/>
    <property type="molecule type" value="Genomic_DNA"/>
</dbReference>
<evidence type="ECO:0000256" key="5">
    <source>
        <dbReference type="SAM" id="Phobius"/>
    </source>
</evidence>
<dbReference type="InterPro" id="IPR004864">
    <property type="entry name" value="LEA_2"/>
</dbReference>
<dbReference type="PANTHER" id="PTHR31234">
    <property type="entry name" value="LATE EMBRYOGENESIS ABUNDANT (LEA) HYDROXYPROLINE-RICH GLYCOPROTEIN FAMILY"/>
    <property type="match status" value="1"/>
</dbReference>
<dbReference type="InterPro" id="IPR044839">
    <property type="entry name" value="NDR1-like"/>
</dbReference>
<evidence type="ECO:0000256" key="2">
    <source>
        <dbReference type="ARBA" id="ARBA00022692"/>
    </source>
</evidence>
<reference evidence="7" key="1">
    <citation type="submission" date="2019-10" db="EMBL/GenBank/DDBJ databases">
        <authorList>
            <person name="Zhang R."/>
            <person name="Pan Y."/>
            <person name="Wang J."/>
            <person name="Ma R."/>
            <person name="Yu S."/>
        </authorList>
    </citation>
    <scope>NUCLEOTIDE SEQUENCE</scope>
    <source>
        <strain evidence="7">LA-IB0</strain>
        <tissue evidence="7">Leaf</tissue>
    </source>
</reference>
<comment type="subcellular location">
    <subcellularLocation>
        <location evidence="1">Membrane</location>
        <topology evidence="1">Single-pass membrane protein</topology>
    </subcellularLocation>
</comment>
<keyword evidence="3 5" id="KW-1133">Transmembrane helix</keyword>
<dbReference type="AlphaFoldDB" id="A0AAV6WSQ3"/>
<comment type="caution">
    <text evidence="7">The sequence shown here is derived from an EMBL/GenBank/DDBJ whole genome shotgun (WGS) entry which is preliminary data.</text>
</comment>
<evidence type="ECO:0000313" key="8">
    <source>
        <dbReference type="Proteomes" id="UP000826271"/>
    </source>
</evidence>
<gene>
    <name evidence="7" type="ORF">BUALT_Bualt11G0089200</name>
</gene>
<keyword evidence="4 5" id="KW-0472">Membrane</keyword>
<organism evidence="7 8">
    <name type="scientific">Buddleja alternifolia</name>
    <dbReference type="NCBI Taxonomy" id="168488"/>
    <lineage>
        <taxon>Eukaryota</taxon>
        <taxon>Viridiplantae</taxon>
        <taxon>Streptophyta</taxon>
        <taxon>Embryophyta</taxon>
        <taxon>Tracheophyta</taxon>
        <taxon>Spermatophyta</taxon>
        <taxon>Magnoliopsida</taxon>
        <taxon>eudicotyledons</taxon>
        <taxon>Gunneridae</taxon>
        <taxon>Pentapetalae</taxon>
        <taxon>asterids</taxon>
        <taxon>lamiids</taxon>
        <taxon>Lamiales</taxon>
        <taxon>Scrophulariaceae</taxon>
        <taxon>Buddlejeae</taxon>
        <taxon>Buddleja</taxon>
    </lineage>
</organism>
<sequence>MAETKQPHLNGAYYGPSVPPPSKTYHRPGRGGSCNPFSCLMSCLCTCICQILITILVIVGIAVFVLWLIFRPNTVKFYATDATLTEFNLNNNNNMLNYNLALNFTVRNPNRRIGVYYDRIEARAYYQGERFAAVELPRFYQRRKSTNSLSAEFRGQHIVSLGNRERSNYDGDRSSGVYDIEVRLYMRIRMRFGVVRSPRVKPNVECDLRIPLSANGTVVGGFEFRRCDFDWR</sequence>
<proteinExistence type="predicted"/>
<accession>A0AAV6WSQ3</accession>
<keyword evidence="8" id="KW-1185">Reference proteome</keyword>
<dbReference type="Pfam" id="PF03168">
    <property type="entry name" value="LEA_2"/>
    <property type="match status" value="1"/>
</dbReference>
<feature type="domain" description="Late embryogenesis abundant protein LEA-2 subgroup" evidence="6">
    <location>
        <begin position="104"/>
        <end position="206"/>
    </location>
</feature>
<feature type="transmembrane region" description="Helical" evidence="5">
    <location>
        <begin position="37"/>
        <end position="70"/>
    </location>
</feature>
<evidence type="ECO:0000259" key="6">
    <source>
        <dbReference type="Pfam" id="PF03168"/>
    </source>
</evidence>
<evidence type="ECO:0000256" key="1">
    <source>
        <dbReference type="ARBA" id="ARBA00004167"/>
    </source>
</evidence>
<keyword evidence="2 5" id="KW-0812">Transmembrane</keyword>
<name>A0AAV6WSQ3_9LAMI</name>
<protein>
    <recommendedName>
        <fullName evidence="6">Late embryogenesis abundant protein LEA-2 subgroup domain-containing protein</fullName>
    </recommendedName>
</protein>